<dbReference type="EMBL" id="LN679202">
    <property type="protein sequence ID" value="CEL52801.1"/>
    <property type="molecule type" value="Genomic_DNA"/>
</dbReference>
<sequence>MILHLTYPYDARFICLFAVLSSVTRTNSKKRLGVRLWSIARTSAIKVHLMFCRPYAYERGQDPLCFEQVWVPLEIRFQGLDCKEDRERWHCWPWLSRISPSTRRIWLETVPQSAKPQSQVVVQHALTP</sequence>
<dbReference type="AlphaFoldDB" id="A0A0B7F407"/>
<organism evidence="1 2">
    <name type="scientific">Thanatephorus cucumeris (strain AG1-IB / isolate 7/3/14)</name>
    <name type="common">Lettuce bottom rot fungus</name>
    <name type="synonym">Rhizoctonia solani</name>
    <dbReference type="NCBI Taxonomy" id="1108050"/>
    <lineage>
        <taxon>Eukaryota</taxon>
        <taxon>Fungi</taxon>
        <taxon>Dikarya</taxon>
        <taxon>Basidiomycota</taxon>
        <taxon>Agaricomycotina</taxon>
        <taxon>Agaricomycetes</taxon>
        <taxon>Cantharellales</taxon>
        <taxon>Ceratobasidiaceae</taxon>
        <taxon>Rhizoctonia</taxon>
        <taxon>Rhizoctonia solani AG-1</taxon>
    </lineage>
</organism>
<evidence type="ECO:0000313" key="1">
    <source>
        <dbReference type="EMBL" id="CEL52801.1"/>
    </source>
</evidence>
<name>A0A0B7F407_THACB</name>
<evidence type="ECO:0000313" key="2">
    <source>
        <dbReference type="Proteomes" id="UP000059188"/>
    </source>
</evidence>
<gene>
    <name evidence="1" type="ORF">RSOLAG1IB_11146</name>
</gene>
<keyword evidence="2" id="KW-1185">Reference proteome</keyword>
<reference evidence="1 2" key="1">
    <citation type="submission" date="2014-11" db="EMBL/GenBank/DDBJ databases">
        <authorList>
            <person name="Wibberg Daniel"/>
        </authorList>
    </citation>
    <scope>NUCLEOTIDE SEQUENCE [LARGE SCALE GENOMIC DNA]</scope>
    <source>
        <strain evidence="1">Rhizoctonia solani AG1-IB 7/3/14</strain>
    </source>
</reference>
<protein>
    <submittedName>
        <fullName evidence="1">Uncharacterized protein</fullName>
    </submittedName>
</protein>
<accession>A0A0B7F407</accession>
<proteinExistence type="predicted"/>
<dbReference type="Proteomes" id="UP000059188">
    <property type="component" value="Unassembled WGS sequence"/>
</dbReference>